<feature type="domain" description="Histidine kinase" evidence="14">
    <location>
        <begin position="88"/>
        <end position="301"/>
    </location>
</feature>
<evidence type="ECO:0000256" key="4">
    <source>
        <dbReference type="ARBA" id="ARBA00022475"/>
    </source>
</evidence>
<dbReference type="PRINTS" id="PR01780">
    <property type="entry name" value="LANTIREGPROT"/>
</dbReference>
<protein>
    <recommendedName>
        <fullName evidence="3">histidine kinase</fullName>
        <ecNumber evidence="3">2.7.13.3</ecNumber>
    </recommendedName>
</protein>
<keyword evidence="7" id="KW-0812">Transmembrane</keyword>
<sequence length="315" mass="36664">MLILLIALSLLLIISTIYILYYRNQIRDIGNQLAFITKHHSFKLIHTQIKPKEISHLIDRCNVMLKTQREMDQQFIKKNEEINSTIASLSHDIRTPLTSLDGYLQLATRTESPQEKSHYIKLAQSRTERINRLLDELFLYTKLENKDYTLDMENIEIVNLLKQRLFVYINEFSQKGYEPAISLPDQPVYIRGNSSAIERITENIIRNYLLHGEGAITIHCEEKSDAFIIHFTNAIKDGISINPESIFTRFYKEDASRTNQSSGLGLFIVRTLMEKMQGDVSASVEQDRFGLRLVFNKSDKEENYIGSIDYLNHRR</sequence>
<keyword evidence="9 15" id="KW-0418">Kinase</keyword>
<evidence type="ECO:0000256" key="13">
    <source>
        <dbReference type="ARBA" id="ARBA00023136"/>
    </source>
</evidence>
<dbReference type="EC" id="2.7.13.3" evidence="3"/>
<evidence type="ECO:0000256" key="6">
    <source>
        <dbReference type="ARBA" id="ARBA00022679"/>
    </source>
</evidence>
<dbReference type="SMART" id="SM00387">
    <property type="entry name" value="HATPase_c"/>
    <property type="match status" value="1"/>
</dbReference>
<dbReference type="SMART" id="SM00388">
    <property type="entry name" value="HisKA"/>
    <property type="match status" value="1"/>
</dbReference>
<evidence type="ECO:0000256" key="10">
    <source>
        <dbReference type="ARBA" id="ARBA00022840"/>
    </source>
</evidence>
<keyword evidence="6" id="KW-0808">Transferase</keyword>
<dbReference type="InterPro" id="IPR036890">
    <property type="entry name" value="HATPase_C_sf"/>
</dbReference>
<keyword evidence="8" id="KW-0547">Nucleotide-binding</keyword>
<dbReference type="RefSeq" id="WP_379562892.1">
    <property type="nucleotide sequence ID" value="NZ_JBHUMX010000041.1"/>
</dbReference>
<dbReference type="Gene3D" id="3.30.565.10">
    <property type="entry name" value="Histidine kinase-like ATPase, C-terminal domain"/>
    <property type="match status" value="1"/>
</dbReference>
<dbReference type="CDD" id="cd00075">
    <property type="entry name" value="HATPase"/>
    <property type="match status" value="1"/>
</dbReference>
<keyword evidence="5" id="KW-0597">Phosphoprotein</keyword>
<dbReference type="InterPro" id="IPR050398">
    <property type="entry name" value="HssS/ArlS-like"/>
</dbReference>
<comment type="caution">
    <text evidence="15">The sequence shown here is derived from an EMBL/GenBank/DDBJ whole genome shotgun (WGS) entry which is preliminary data.</text>
</comment>
<dbReference type="Proteomes" id="UP001597451">
    <property type="component" value="Unassembled WGS sequence"/>
</dbReference>
<dbReference type="PANTHER" id="PTHR45528:SF1">
    <property type="entry name" value="SENSOR HISTIDINE KINASE CPXA"/>
    <property type="match status" value="1"/>
</dbReference>
<dbReference type="CDD" id="cd00082">
    <property type="entry name" value="HisKA"/>
    <property type="match status" value="1"/>
</dbReference>
<dbReference type="InterPro" id="IPR003661">
    <property type="entry name" value="HisK_dim/P_dom"/>
</dbReference>
<evidence type="ECO:0000256" key="12">
    <source>
        <dbReference type="ARBA" id="ARBA00023012"/>
    </source>
</evidence>
<dbReference type="InterPro" id="IPR005467">
    <property type="entry name" value="His_kinase_dom"/>
</dbReference>
<evidence type="ECO:0000313" key="16">
    <source>
        <dbReference type="Proteomes" id="UP001597451"/>
    </source>
</evidence>
<evidence type="ECO:0000256" key="7">
    <source>
        <dbReference type="ARBA" id="ARBA00022692"/>
    </source>
</evidence>
<keyword evidence="13" id="KW-0472">Membrane</keyword>
<evidence type="ECO:0000256" key="3">
    <source>
        <dbReference type="ARBA" id="ARBA00012438"/>
    </source>
</evidence>
<dbReference type="Pfam" id="PF00512">
    <property type="entry name" value="HisKA"/>
    <property type="match status" value="1"/>
</dbReference>
<evidence type="ECO:0000259" key="14">
    <source>
        <dbReference type="PROSITE" id="PS50109"/>
    </source>
</evidence>
<dbReference type="PANTHER" id="PTHR45528">
    <property type="entry name" value="SENSOR HISTIDINE KINASE CPXA"/>
    <property type="match status" value="1"/>
</dbReference>
<keyword evidence="4" id="KW-1003">Cell membrane</keyword>
<dbReference type="SUPFAM" id="SSF47384">
    <property type="entry name" value="Homodimeric domain of signal transducing histidine kinase"/>
    <property type="match status" value="1"/>
</dbReference>
<evidence type="ECO:0000256" key="2">
    <source>
        <dbReference type="ARBA" id="ARBA00004651"/>
    </source>
</evidence>
<dbReference type="Gene3D" id="1.10.287.130">
    <property type="match status" value="1"/>
</dbReference>
<comment type="catalytic activity">
    <reaction evidence="1">
        <text>ATP + protein L-histidine = ADP + protein N-phospho-L-histidine.</text>
        <dbReference type="EC" id="2.7.13.3"/>
    </reaction>
</comment>
<dbReference type="PROSITE" id="PS50109">
    <property type="entry name" value="HIS_KIN"/>
    <property type="match status" value="1"/>
</dbReference>
<keyword evidence="10" id="KW-0067">ATP-binding</keyword>
<dbReference type="GO" id="GO:0016301">
    <property type="term" value="F:kinase activity"/>
    <property type="evidence" value="ECO:0007669"/>
    <property type="project" value="UniProtKB-KW"/>
</dbReference>
<proteinExistence type="predicted"/>
<gene>
    <name evidence="15" type="ORF">ACFSUN_14755</name>
</gene>
<dbReference type="Pfam" id="PF02518">
    <property type="entry name" value="HATPase_c"/>
    <property type="match status" value="1"/>
</dbReference>
<dbReference type="InterPro" id="IPR008358">
    <property type="entry name" value="Sig_transdc_His_kin/Pase_MprB"/>
</dbReference>
<organism evidence="15 16">
    <name type="scientific">Oceanobacillus kapialis</name>
    <dbReference type="NCBI Taxonomy" id="481353"/>
    <lineage>
        <taxon>Bacteria</taxon>
        <taxon>Bacillati</taxon>
        <taxon>Bacillota</taxon>
        <taxon>Bacilli</taxon>
        <taxon>Bacillales</taxon>
        <taxon>Bacillaceae</taxon>
        <taxon>Oceanobacillus</taxon>
    </lineage>
</organism>
<keyword evidence="12" id="KW-0902">Two-component regulatory system</keyword>
<keyword evidence="16" id="KW-1185">Reference proteome</keyword>
<keyword evidence="11" id="KW-1133">Transmembrane helix</keyword>
<dbReference type="InterPro" id="IPR036097">
    <property type="entry name" value="HisK_dim/P_sf"/>
</dbReference>
<dbReference type="InterPro" id="IPR003594">
    <property type="entry name" value="HATPase_dom"/>
</dbReference>
<evidence type="ECO:0000256" key="8">
    <source>
        <dbReference type="ARBA" id="ARBA00022741"/>
    </source>
</evidence>
<evidence type="ECO:0000313" key="15">
    <source>
        <dbReference type="EMBL" id="MFD2630044.1"/>
    </source>
</evidence>
<accession>A0ABW5Q349</accession>
<evidence type="ECO:0000256" key="5">
    <source>
        <dbReference type="ARBA" id="ARBA00022553"/>
    </source>
</evidence>
<dbReference type="EMBL" id="JBHUMX010000041">
    <property type="protein sequence ID" value="MFD2630044.1"/>
    <property type="molecule type" value="Genomic_DNA"/>
</dbReference>
<evidence type="ECO:0000256" key="9">
    <source>
        <dbReference type="ARBA" id="ARBA00022777"/>
    </source>
</evidence>
<evidence type="ECO:0000256" key="1">
    <source>
        <dbReference type="ARBA" id="ARBA00000085"/>
    </source>
</evidence>
<name>A0ABW5Q349_9BACI</name>
<reference evidence="16" key="1">
    <citation type="journal article" date="2019" name="Int. J. Syst. Evol. Microbiol.">
        <title>The Global Catalogue of Microorganisms (GCM) 10K type strain sequencing project: providing services to taxonomists for standard genome sequencing and annotation.</title>
        <authorList>
            <consortium name="The Broad Institute Genomics Platform"/>
            <consortium name="The Broad Institute Genome Sequencing Center for Infectious Disease"/>
            <person name="Wu L."/>
            <person name="Ma J."/>
        </authorList>
    </citation>
    <scope>NUCLEOTIDE SEQUENCE [LARGE SCALE GENOMIC DNA]</scope>
    <source>
        <strain evidence="16">TISTR 1858</strain>
    </source>
</reference>
<dbReference type="SUPFAM" id="SSF55874">
    <property type="entry name" value="ATPase domain of HSP90 chaperone/DNA topoisomerase II/histidine kinase"/>
    <property type="match status" value="1"/>
</dbReference>
<evidence type="ECO:0000256" key="11">
    <source>
        <dbReference type="ARBA" id="ARBA00022989"/>
    </source>
</evidence>
<comment type="subcellular location">
    <subcellularLocation>
        <location evidence="2">Cell membrane</location>
        <topology evidence="2">Multi-pass membrane protein</topology>
    </subcellularLocation>
</comment>